<evidence type="ECO:0000313" key="2">
    <source>
        <dbReference type="Proteomes" id="UP000271098"/>
    </source>
</evidence>
<dbReference type="InterPro" id="IPR010558">
    <property type="entry name" value="Ly-6-related"/>
</dbReference>
<dbReference type="Proteomes" id="UP000271098">
    <property type="component" value="Unassembled WGS sequence"/>
</dbReference>
<dbReference type="Pfam" id="PF06579">
    <property type="entry name" value="Ly-6_related"/>
    <property type="match status" value="1"/>
</dbReference>
<accession>A0A183E0Q0</accession>
<evidence type="ECO:0000313" key="3">
    <source>
        <dbReference type="WBParaSite" id="GPUH_0001456001-mRNA-1"/>
    </source>
</evidence>
<dbReference type="EMBL" id="UYRT01081380">
    <property type="protein sequence ID" value="VDN24335.1"/>
    <property type="molecule type" value="Genomic_DNA"/>
</dbReference>
<dbReference type="GO" id="GO:1990834">
    <property type="term" value="P:response to odorant"/>
    <property type="evidence" value="ECO:0007669"/>
    <property type="project" value="TreeGrafter"/>
</dbReference>
<dbReference type="GO" id="GO:0042048">
    <property type="term" value="P:olfactory behavior"/>
    <property type="evidence" value="ECO:0007669"/>
    <property type="project" value="TreeGrafter"/>
</dbReference>
<keyword evidence="2" id="KW-1185">Reference proteome</keyword>
<sequence length="57" mass="6752">MSRLYESVWPALSAIYRRPKNFTDRCNDEDLDPRHVPFTYCPTICIRMWEEPTVAGC</sequence>
<protein>
    <submittedName>
        <fullName evidence="1 3">Uncharacterized protein</fullName>
    </submittedName>
</protein>
<gene>
    <name evidence="1" type="ORF">GPUH_LOCUS14541</name>
</gene>
<reference evidence="1 2" key="2">
    <citation type="submission" date="2018-11" db="EMBL/GenBank/DDBJ databases">
        <authorList>
            <consortium name="Pathogen Informatics"/>
        </authorList>
    </citation>
    <scope>NUCLEOTIDE SEQUENCE [LARGE SCALE GENOMIC DNA]</scope>
</reference>
<dbReference type="GO" id="GO:0043025">
    <property type="term" value="C:neuronal cell body"/>
    <property type="evidence" value="ECO:0007669"/>
    <property type="project" value="TreeGrafter"/>
</dbReference>
<dbReference type="AlphaFoldDB" id="A0A183E0Q0"/>
<reference evidence="3" key="1">
    <citation type="submission" date="2016-06" db="UniProtKB">
        <authorList>
            <consortium name="WormBaseParasite"/>
        </authorList>
    </citation>
    <scope>IDENTIFICATION</scope>
</reference>
<evidence type="ECO:0000313" key="1">
    <source>
        <dbReference type="EMBL" id="VDN24335.1"/>
    </source>
</evidence>
<dbReference type="GO" id="GO:0030424">
    <property type="term" value="C:axon"/>
    <property type="evidence" value="ECO:0007669"/>
    <property type="project" value="TreeGrafter"/>
</dbReference>
<dbReference type="PANTHER" id="PTHR34722:SF1">
    <property type="entry name" value="HOMOLOG OF ODR-2 (TWO)"/>
    <property type="match status" value="1"/>
</dbReference>
<name>A0A183E0Q0_9BILA</name>
<dbReference type="OrthoDB" id="5824333at2759"/>
<proteinExistence type="predicted"/>
<organism evidence="3">
    <name type="scientific">Gongylonema pulchrum</name>
    <dbReference type="NCBI Taxonomy" id="637853"/>
    <lineage>
        <taxon>Eukaryota</taxon>
        <taxon>Metazoa</taxon>
        <taxon>Ecdysozoa</taxon>
        <taxon>Nematoda</taxon>
        <taxon>Chromadorea</taxon>
        <taxon>Rhabditida</taxon>
        <taxon>Spirurina</taxon>
        <taxon>Spiruromorpha</taxon>
        <taxon>Spiruroidea</taxon>
        <taxon>Gongylonematidae</taxon>
        <taxon>Gongylonema</taxon>
    </lineage>
</organism>
<dbReference type="PANTHER" id="PTHR34722">
    <property type="entry name" value="HOMOLOG OF ODR-2 (TWO)-RELATED"/>
    <property type="match status" value="1"/>
</dbReference>
<dbReference type="WBParaSite" id="GPUH_0001456001-mRNA-1">
    <property type="protein sequence ID" value="GPUH_0001456001-mRNA-1"/>
    <property type="gene ID" value="GPUH_0001456001"/>
</dbReference>